<dbReference type="InParanoid" id="B9STN0"/>
<accession>B9STN0</accession>
<gene>
    <name evidence="1" type="ORF">RCOM_0825890</name>
</gene>
<keyword evidence="2" id="KW-1185">Reference proteome</keyword>
<dbReference type="Proteomes" id="UP000008311">
    <property type="component" value="Unassembled WGS sequence"/>
</dbReference>
<evidence type="ECO:0000313" key="1">
    <source>
        <dbReference type="EMBL" id="EEF33016.1"/>
    </source>
</evidence>
<dbReference type="AlphaFoldDB" id="B9STN0"/>
<protein>
    <submittedName>
        <fullName evidence="1">Uncharacterized protein</fullName>
    </submittedName>
</protein>
<proteinExistence type="predicted"/>
<dbReference type="EMBL" id="EQ974133">
    <property type="protein sequence ID" value="EEF33016.1"/>
    <property type="molecule type" value="Genomic_DNA"/>
</dbReference>
<name>B9STN0_RICCO</name>
<reference evidence="2" key="1">
    <citation type="journal article" date="2010" name="Nat. Biotechnol.">
        <title>Draft genome sequence of the oilseed species Ricinus communis.</title>
        <authorList>
            <person name="Chan A.P."/>
            <person name="Crabtree J."/>
            <person name="Zhao Q."/>
            <person name="Lorenzi H."/>
            <person name="Orvis J."/>
            <person name="Puiu D."/>
            <person name="Melake-Berhan A."/>
            <person name="Jones K.M."/>
            <person name="Redman J."/>
            <person name="Chen G."/>
            <person name="Cahoon E.B."/>
            <person name="Gedil M."/>
            <person name="Stanke M."/>
            <person name="Haas B.J."/>
            <person name="Wortman J.R."/>
            <person name="Fraser-Liggett C.M."/>
            <person name="Ravel J."/>
            <person name="Rabinowicz P.D."/>
        </authorList>
    </citation>
    <scope>NUCLEOTIDE SEQUENCE [LARGE SCALE GENOMIC DNA]</scope>
    <source>
        <strain evidence="2">cv. Hale</strain>
    </source>
</reference>
<sequence>MANAISIKSELENRHTDTMILEVTKHLGTVPYVSIKIPPGEVKDLCYGDLHIEDNPDRPPLVSVFVEGAAEVEKKYIFSSFIRDHAKLVLNFENGKVTVLPVKGNVLARIGNLFFLYGGLWLPLPGANGGLGGCIVKLRRTISEIGEQMGKKLNKSSQVSCGHVPAVQPYVPAPT</sequence>
<organism evidence="1 2">
    <name type="scientific">Ricinus communis</name>
    <name type="common">Castor bean</name>
    <dbReference type="NCBI Taxonomy" id="3988"/>
    <lineage>
        <taxon>Eukaryota</taxon>
        <taxon>Viridiplantae</taxon>
        <taxon>Streptophyta</taxon>
        <taxon>Embryophyta</taxon>
        <taxon>Tracheophyta</taxon>
        <taxon>Spermatophyta</taxon>
        <taxon>Magnoliopsida</taxon>
        <taxon>eudicotyledons</taxon>
        <taxon>Gunneridae</taxon>
        <taxon>Pentapetalae</taxon>
        <taxon>rosids</taxon>
        <taxon>fabids</taxon>
        <taxon>Malpighiales</taxon>
        <taxon>Euphorbiaceae</taxon>
        <taxon>Acalyphoideae</taxon>
        <taxon>Acalypheae</taxon>
        <taxon>Ricinus</taxon>
    </lineage>
</organism>
<evidence type="ECO:0000313" key="2">
    <source>
        <dbReference type="Proteomes" id="UP000008311"/>
    </source>
</evidence>